<proteinExistence type="predicted"/>
<sequence length="372" mass="40388">MLTTLLNLLVLVIPLLGSIAFMTLAERKVMGSMQRRLGPTEVGFIGLLQPVVDGVKLLLKEAVIPSLAIKPLFLLAPFITLTLSILAWVAIPFAKGSVVADFSLALLFLMAVSSLAVYGVLLAGWSANSKFAFLGSLRSTAQLVSYELPFATVILIVALLLGSLSLIQIVEAQQSIWLLVPLLPLALIWLIVILGETNRTPFDLPEAESELVQGFMVEHSALPFAFFFLGDLQQEQLRLQRAQMELQSRQTIPAYNPNISSEIQLEQARMQRISLERNVPISQPSTSAPSVSTPVEQTPTVTPSQPTVTLFLGYHKPSYELGLYSVPATPTAPTHQPQDAAFVTGCLHPRSRPANPLAHAFTYLGLATAGGW</sequence>
<dbReference type="Proteomes" id="UP000789525">
    <property type="component" value="Unassembled WGS sequence"/>
</dbReference>
<organism evidence="1 2">
    <name type="scientific">Acaulospora colombiana</name>
    <dbReference type="NCBI Taxonomy" id="27376"/>
    <lineage>
        <taxon>Eukaryota</taxon>
        <taxon>Fungi</taxon>
        <taxon>Fungi incertae sedis</taxon>
        <taxon>Mucoromycota</taxon>
        <taxon>Glomeromycotina</taxon>
        <taxon>Glomeromycetes</taxon>
        <taxon>Diversisporales</taxon>
        <taxon>Acaulosporaceae</taxon>
        <taxon>Acaulospora</taxon>
    </lineage>
</organism>
<protein>
    <submittedName>
        <fullName evidence="1">1355_t:CDS:1</fullName>
    </submittedName>
</protein>
<dbReference type="EMBL" id="CAJVPT010026132">
    <property type="protein sequence ID" value="CAG8678159.1"/>
    <property type="molecule type" value="Genomic_DNA"/>
</dbReference>
<evidence type="ECO:0000313" key="1">
    <source>
        <dbReference type="EMBL" id="CAG8678159.1"/>
    </source>
</evidence>
<accession>A0ACA9NW66</accession>
<feature type="non-terminal residue" evidence="1">
    <location>
        <position position="372"/>
    </location>
</feature>
<name>A0ACA9NW66_9GLOM</name>
<keyword evidence="2" id="KW-1185">Reference proteome</keyword>
<gene>
    <name evidence="1" type="ORF">ACOLOM_LOCUS9226</name>
</gene>
<reference evidence="1" key="1">
    <citation type="submission" date="2021-06" db="EMBL/GenBank/DDBJ databases">
        <authorList>
            <person name="Kallberg Y."/>
            <person name="Tangrot J."/>
            <person name="Rosling A."/>
        </authorList>
    </citation>
    <scope>NUCLEOTIDE SEQUENCE</scope>
    <source>
        <strain evidence="1">CL356</strain>
    </source>
</reference>
<comment type="caution">
    <text evidence="1">The sequence shown here is derived from an EMBL/GenBank/DDBJ whole genome shotgun (WGS) entry which is preliminary data.</text>
</comment>
<evidence type="ECO:0000313" key="2">
    <source>
        <dbReference type="Proteomes" id="UP000789525"/>
    </source>
</evidence>